<dbReference type="FunCoup" id="A0A078B441">
    <property type="interactions" value="2"/>
</dbReference>
<organism evidence="7 8">
    <name type="scientific">Stylonychia lemnae</name>
    <name type="common">Ciliate</name>
    <dbReference type="NCBI Taxonomy" id="5949"/>
    <lineage>
        <taxon>Eukaryota</taxon>
        <taxon>Sar</taxon>
        <taxon>Alveolata</taxon>
        <taxon>Ciliophora</taxon>
        <taxon>Intramacronucleata</taxon>
        <taxon>Spirotrichea</taxon>
        <taxon>Stichotrichia</taxon>
        <taxon>Sporadotrichida</taxon>
        <taxon>Oxytrichidae</taxon>
        <taxon>Stylonychinae</taxon>
        <taxon>Stylonychia</taxon>
    </lineage>
</organism>
<dbReference type="EMBL" id="CCKQ01016092">
    <property type="protein sequence ID" value="CDW87962.1"/>
    <property type="molecule type" value="Genomic_DNA"/>
</dbReference>
<accession>A0A078B441</accession>
<evidence type="ECO:0000313" key="8">
    <source>
        <dbReference type="Proteomes" id="UP000039865"/>
    </source>
</evidence>
<feature type="transmembrane region" description="Helical" evidence="6">
    <location>
        <begin position="98"/>
        <end position="116"/>
    </location>
</feature>
<dbReference type="AlphaFoldDB" id="A0A078B441"/>
<evidence type="ECO:0000256" key="6">
    <source>
        <dbReference type="SAM" id="Phobius"/>
    </source>
</evidence>
<evidence type="ECO:0000256" key="3">
    <source>
        <dbReference type="ARBA" id="ARBA00022692"/>
    </source>
</evidence>
<dbReference type="GO" id="GO:0022857">
    <property type="term" value="F:transmembrane transporter activity"/>
    <property type="evidence" value="ECO:0007669"/>
    <property type="project" value="InterPro"/>
</dbReference>
<reference evidence="7 8" key="1">
    <citation type="submission" date="2014-06" db="EMBL/GenBank/DDBJ databases">
        <authorList>
            <person name="Swart Estienne"/>
        </authorList>
    </citation>
    <scope>NUCLEOTIDE SEQUENCE [LARGE SCALE GENOMIC DNA]</scope>
    <source>
        <strain evidence="7 8">130c</strain>
    </source>
</reference>
<dbReference type="InterPro" id="IPR011701">
    <property type="entry name" value="MFS"/>
</dbReference>
<feature type="transmembrane region" description="Helical" evidence="6">
    <location>
        <begin position="301"/>
        <end position="320"/>
    </location>
</feature>
<feature type="transmembrane region" description="Helical" evidence="6">
    <location>
        <begin position="26"/>
        <end position="48"/>
    </location>
</feature>
<feature type="transmembrane region" description="Helical" evidence="6">
    <location>
        <begin position="360"/>
        <end position="379"/>
    </location>
</feature>
<sequence>MKTDESFFNTDDDDLEIKDPFKTRKILSLIACIICQILVGSISIWGNIQVYVCSFLRLSQLDLEVDDVFIISPTQTFMISIGNIIGTKMLQRFHPRTIVGGLGMGMIFFLPTYVGWKCFPMNKAVVTSVIMCFGGIGTISSALIALMIINPDDRFPDIISLKDDIKYNYYHEDVADNVPIMLRYFALAEFILMILASFFIWMPPYLLDKADEISMPWNVEQSNNEKLKAALKSKSFILSYSMMFTAVLYFQYITIIFKPFGESVGHDDQFLTFVSSIGMIFNCVSRLTGGIILERMNFKKFFGLILVSSVILSFTYVLVARFHHSFALYLAITYFIQGSVQVSMPIYYARIFGPEIGSQAYSYFLTSNSISTLLFSFVVSNFSGALGYSGLLQFTGTSAIVSFILLVFLPNDPIEYKKDCLLDQSSLELGPVLMESYGDFAHASILIRKETLLKRMSTIRKQLTKISREFSNDNYIQMHKKTKSIKREAFGDY</sequence>
<comment type="subcellular location">
    <subcellularLocation>
        <location evidence="1">Membrane</location>
        <topology evidence="1">Multi-pass membrane protein</topology>
    </subcellularLocation>
</comment>
<protein>
    <submittedName>
        <fullName evidence="7">Major facilitator superfamily protein</fullName>
    </submittedName>
</protein>
<evidence type="ECO:0000256" key="5">
    <source>
        <dbReference type="ARBA" id="ARBA00023136"/>
    </source>
</evidence>
<evidence type="ECO:0000256" key="1">
    <source>
        <dbReference type="ARBA" id="ARBA00004141"/>
    </source>
</evidence>
<dbReference type="PANTHER" id="PTHR43385">
    <property type="entry name" value="RIBOFLAVIN TRANSPORTER RIBJ"/>
    <property type="match status" value="1"/>
</dbReference>
<dbReference type="PANTHER" id="PTHR43385:SF1">
    <property type="entry name" value="RIBOFLAVIN TRANSPORTER RIBJ"/>
    <property type="match status" value="1"/>
</dbReference>
<feature type="transmembrane region" description="Helical" evidence="6">
    <location>
        <begin position="184"/>
        <end position="207"/>
    </location>
</feature>
<keyword evidence="3 6" id="KW-0812">Transmembrane</keyword>
<feature type="transmembrane region" description="Helical" evidence="6">
    <location>
        <begin position="236"/>
        <end position="257"/>
    </location>
</feature>
<evidence type="ECO:0000313" key="7">
    <source>
        <dbReference type="EMBL" id="CDW87962.1"/>
    </source>
</evidence>
<dbReference type="InterPro" id="IPR052983">
    <property type="entry name" value="MFS_Riboflavin_Transporter"/>
</dbReference>
<feature type="transmembrane region" description="Helical" evidence="6">
    <location>
        <begin position="385"/>
        <end position="409"/>
    </location>
</feature>
<gene>
    <name evidence="7" type="primary">Contig6292.g6736</name>
    <name evidence="7" type="ORF">STYLEM_17077</name>
</gene>
<dbReference type="InterPro" id="IPR036259">
    <property type="entry name" value="MFS_trans_sf"/>
</dbReference>
<dbReference type="GO" id="GO:0016020">
    <property type="term" value="C:membrane"/>
    <property type="evidence" value="ECO:0007669"/>
    <property type="project" value="UniProtKB-SubCell"/>
</dbReference>
<feature type="transmembrane region" description="Helical" evidence="6">
    <location>
        <begin position="128"/>
        <end position="149"/>
    </location>
</feature>
<proteinExistence type="predicted"/>
<feature type="transmembrane region" description="Helical" evidence="6">
    <location>
        <begin position="269"/>
        <end position="289"/>
    </location>
</feature>
<keyword evidence="8" id="KW-1185">Reference proteome</keyword>
<dbReference type="OrthoDB" id="289951at2759"/>
<dbReference type="Pfam" id="PF07690">
    <property type="entry name" value="MFS_1"/>
    <property type="match status" value="1"/>
</dbReference>
<dbReference type="InParanoid" id="A0A078B441"/>
<dbReference type="Gene3D" id="1.20.1250.20">
    <property type="entry name" value="MFS general substrate transporter like domains"/>
    <property type="match status" value="1"/>
</dbReference>
<keyword evidence="5 6" id="KW-0472">Membrane</keyword>
<evidence type="ECO:0000256" key="2">
    <source>
        <dbReference type="ARBA" id="ARBA00022448"/>
    </source>
</evidence>
<keyword evidence="4 6" id="KW-1133">Transmembrane helix</keyword>
<name>A0A078B441_STYLE</name>
<dbReference type="OMA" id="WGNINIY"/>
<dbReference type="Proteomes" id="UP000039865">
    <property type="component" value="Unassembled WGS sequence"/>
</dbReference>
<feature type="transmembrane region" description="Helical" evidence="6">
    <location>
        <begin position="326"/>
        <end position="348"/>
    </location>
</feature>
<keyword evidence="2" id="KW-0813">Transport</keyword>
<dbReference type="SUPFAM" id="SSF103473">
    <property type="entry name" value="MFS general substrate transporter"/>
    <property type="match status" value="1"/>
</dbReference>
<evidence type="ECO:0000256" key="4">
    <source>
        <dbReference type="ARBA" id="ARBA00022989"/>
    </source>
</evidence>